<protein>
    <submittedName>
        <fullName evidence="1">Uncharacterized protein</fullName>
    </submittedName>
</protein>
<dbReference type="AlphaFoldDB" id="A0A517SUR2"/>
<name>A0A517SUR2_9BACT</name>
<organism evidence="1 2">
    <name type="scientific">Stieleria bergensis</name>
    <dbReference type="NCBI Taxonomy" id="2528025"/>
    <lineage>
        <taxon>Bacteria</taxon>
        <taxon>Pseudomonadati</taxon>
        <taxon>Planctomycetota</taxon>
        <taxon>Planctomycetia</taxon>
        <taxon>Pirellulales</taxon>
        <taxon>Pirellulaceae</taxon>
        <taxon>Stieleria</taxon>
    </lineage>
</organism>
<sequence length="116" mass="12353">MRSIIKPVQSVFVVAALAMALGITGCSISLDHDPEKSVTVEITEIPDQATNDELPEKLTEMVEGGSSMMTSFSSGTSSLTVTLSPVPDANEFAKKIDFGEVNEVKDKTIKVTYGAK</sequence>
<reference evidence="1 2" key="1">
    <citation type="submission" date="2019-02" db="EMBL/GenBank/DDBJ databases">
        <title>Deep-cultivation of Planctomycetes and their phenomic and genomic characterization uncovers novel biology.</title>
        <authorList>
            <person name="Wiegand S."/>
            <person name="Jogler M."/>
            <person name="Boedeker C."/>
            <person name="Pinto D."/>
            <person name="Vollmers J."/>
            <person name="Rivas-Marin E."/>
            <person name="Kohn T."/>
            <person name="Peeters S.H."/>
            <person name="Heuer A."/>
            <person name="Rast P."/>
            <person name="Oberbeckmann S."/>
            <person name="Bunk B."/>
            <person name="Jeske O."/>
            <person name="Meyerdierks A."/>
            <person name="Storesund J.E."/>
            <person name="Kallscheuer N."/>
            <person name="Luecker S."/>
            <person name="Lage O.M."/>
            <person name="Pohl T."/>
            <person name="Merkel B.J."/>
            <person name="Hornburger P."/>
            <person name="Mueller R.-W."/>
            <person name="Bruemmer F."/>
            <person name="Labrenz M."/>
            <person name="Spormann A.M."/>
            <person name="Op den Camp H."/>
            <person name="Overmann J."/>
            <person name="Amann R."/>
            <person name="Jetten M.S.M."/>
            <person name="Mascher T."/>
            <person name="Medema M.H."/>
            <person name="Devos D.P."/>
            <person name="Kaster A.-K."/>
            <person name="Ovreas L."/>
            <person name="Rohde M."/>
            <person name="Galperin M.Y."/>
            <person name="Jogler C."/>
        </authorList>
    </citation>
    <scope>NUCLEOTIDE SEQUENCE [LARGE SCALE GENOMIC DNA]</scope>
    <source>
        <strain evidence="1 2">SV_7m_r</strain>
    </source>
</reference>
<dbReference type="PROSITE" id="PS51257">
    <property type="entry name" value="PROKAR_LIPOPROTEIN"/>
    <property type="match status" value="1"/>
</dbReference>
<dbReference type="Proteomes" id="UP000315003">
    <property type="component" value="Chromosome"/>
</dbReference>
<keyword evidence="2" id="KW-1185">Reference proteome</keyword>
<evidence type="ECO:0000313" key="1">
    <source>
        <dbReference type="EMBL" id="QDT59867.1"/>
    </source>
</evidence>
<dbReference type="RefSeq" id="WP_145272004.1">
    <property type="nucleotide sequence ID" value="NZ_CP036272.1"/>
</dbReference>
<evidence type="ECO:0000313" key="2">
    <source>
        <dbReference type="Proteomes" id="UP000315003"/>
    </source>
</evidence>
<proteinExistence type="predicted"/>
<dbReference type="EMBL" id="CP036272">
    <property type="protein sequence ID" value="QDT59867.1"/>
    <property type="molecule type" value="Genomic_DNA"/>
</dbReference>
<accession>A0A517SUR2</accession>
<gene>
    <name evidence="1" type="ORF">SV7mr_23790</name>
</gene>